<dbReference type="EMBL" id="CALSGD010001620">
    <property type="protein sequence ID" value="CAH7359338.1"/>
    <property type="molecule type" value="Genomic_DNA"/>
</dbReference>
<name>A0AAV0A8Q5_PHORO</name>
<proteinExistence type="predicted"/>
<accession>A0AAV0A8Q5</accession>
<evidence type="ECO:0000313" key="3">
    <source>
        <dbReference type="Proteomes" id="UP001152836"/>
    </source>
</evidence>
<comment type="caution">
    <text evidence="2">The sequence shown here is derived from an EMBL/GenBank/DDBJ whole genome shotgun (WGS) entry which is preliminary data.</text>
</comment>
<organism evidence="2 3">
    <name type="scientific">Phodopus roborovskii</name>
    <name type="common">Roborovski's desert hamster</name>
    <name type="synonym">Cricetulus roborovskii</name>
    <dbReference type="NCBI Taxonomy" id="109678"/>
    <lineage>
        <taxon>Eukaryota</taxon>
        <taxon>Metazoa</taxon>
        <taxon>Chordata</taxon>
        <taxon>Craniata</taxon>
        <taxon>Vertebrata</taxon>
        <taxon>Euteleostomi</taxon>
        <taxon>Mammalia</taxon>
        <taxon>Eutheria</taxon>
        <taxon>Euarchontoglires</taxon>
        <taxon>Glires</taxon>
        <taxon>Rodentia</taxon>
        <taxon>Myomorpha</taxon>
        <taxon>Muroidea</taxon>
        <taxon>Cricetidae</taxon>
        <taxon>Cricetinae</taxon>
        <taxon>Phodopus</taxon>
    </lineage>
</organism>
<dbReference type="Proteomes" id="UP001152836">
    <property type="component" value="Unassembled WGS sequence"/>
</dbReference>
<feature type="region of interest" description="Disordered" evidence="1">
    <location>
        <begin position="1"/>
        <end position="56"/>
    </location>
</feature>
<protein>
    <submittedName>
        <fullName evidence="2">Idnk protein</fullName>
    </submittedName>
</protein>
<evidence type="ECO:0000313" key="2">
    <source>
        <dbReference type="EMBL" id="CAH7359338.1"/>
    </source>
</evidence>
<gene>
    <name evidence="2" type="primary">Idnk</name>
    <name evidence="2" type="ORF">PHOROB_LOCUS16303</name>
</gene>
<keyword evidence="3" id="KW-1185">Reference proteome</keyword>
<reference evidence="2" key="1">
    <citation type="submission" date="2022-06" db="EMBL/GenBank/DDBJ databases">
        <authorList>
            <person name="Andreotti S."/>
            <person name="Wyler E."/>
        </authorList>
    </citation>
    <scope>NUCLEOTIDE SEQUENCE</scope>
</reference>
<sequence>MGAPGVSVRRPGWANRPGLGDRGGRGGPRGAGQGSASEPALPWLPGPGCSDRCSLG</sequence>
<evidence type="ECO:0000256" key="1">
    <source>
        <dbReference type="SAM" id="MobiDB-lite"/>
    </source>
</evidence>
<dbReference type="AlphaFoldDB" id="A0AAV0A8Q5"/>